<name>A0ABU8LXV8_9PSEU</name>
<dbReference type="EMBL" id="JBBEGM010000001">
    <property type="protein sequence ID" value="MEJ2859952.1"/>
    <property type="molecule type" value="Genomic_DNA"/>
</dbReference>
<evidence type="ECO:0000313" key="2">
    <source>
        <dbReference type="Proteomes" id="UP001369736"/>
    </source>
</evidence>
<evidence type="ECO:0000313" key="1">
    <source>
        <dbReference type="EMBL" id="MEJ2859952.1"/>
    </source>
</evidence>
<gene>
    <name evidence="1" type="ORF">WCD58_02220</name>
</gene>
<keyword evidence="2" id="KW-1185">Reference proteome</keyword>
<dbReference type="Pfam" id="PF19458">
    <property type="entry name" value="DUF5995"/>
    <property type="match status" value="1"/>
</dbReference>
<protein>
    <submittedName>
        <fullName evidence="1">DUF5995 family protein</fullName>
    </submittedName>
</protein>
<reference evidence="1 2" key="1">
    <citation type="submission" date="2024-03" db="EMBL/GenBank/DDBJ databases">
        <title>Actinomycetospora sp. OC33-EN07, a novel actinomycete isolated from wild orchid (Aerides multiflora).</title>
        <authorList>
            <person name="Suriyachadkun C."/>
        </authorList>
    </citation>
    <scope>NUCLEOTIDE SEQUENCE [LARGE SCALE GENOMIC DNA]</scope>
    <source>
        <strain evidence="1 2">OC33-EN07</strain>
    </source>
</reference>
<sequence length="255" mass="28388">MPERQTLVGNQTLLAPLAAQRPTDVPGVVTALRELRDTADHLGGTGDRHRDGIACFSDLYLTITQDVLAEYERGAMFHCGEFILQLDIAFARRYLVALDDHLHGRPSAPGCWEVLFTRRQEDHEEWQFAVVGVNAHVNFDLAFALLDVWEDNPTPLATTSAQYADYEAINTIFRNNMDALCEKNEVPWTKWGPDGGIIDGLGNLVGNILVSGTRDVAWTFAEHMWARRTADPEHYRVAPTAALDRIATGVAEAFL</sequence>
<dbReference type="Proteomes" id="UP001369736">
    <property type="component" value="Unassembled WGS sequence"/>
</dbReference>
<comment type="caution">
    <text evidence="1">The sequence shown here is derived from an EMBL/GenBank/DDBJ whole genome shotgun (WGS) entry which is preliminary data.</text>
</comment>
<dbReference type="InterPro" id="IPR046037">
    <property type="entry name" value="DUF5995"/>
</dbReference>
<organism evidence="1 2">
    <name type="scientific">Actinomycetospora flava</name>
    <dbReference type="NCBI Taxonomy" id="3129232"/>
    <lineage>
        <taxon>Bacteria</taxon>
        <taxon>Bacillati</taxon>
        <taxon>Actinomycetota</taxon>
        <taxon>Actinomycetes</taxon>
        <taxon>Pseudonocardiales</taxon>
        <taxon>Pseudonocardiaceae</taxon>
        <taxon>Actinomycetospora</taxon>
    </lineage>
</organism>
<accession>A0ABU8LXV8</accession>
<proteinExistence type="predicted"/>
<dbReference type="RefSeq" id="WP_337699010.1">
    <property type="nucleotide sequence ID" value="NZ_JBBEGM010000001.1"/>
</dbReference>